<accession>H1YEQ6</accession>
<evidence type="ECO:0000313" key="2">
    <source>
        <dbReference type="Proteomes" id="UP000002774"/>
    </source>
</evidence>
<evidence type="ECO:0000313" key="1">
    <source>
        <dbReference type="EMBL" id="EHQ30816.1"/>
    </source>
</evidence>
<protein>
    <submittedName>
        <fullName evidence="1">Uncharacterized protein</fullName>
    </submittedName>
</protein>
<dbReference type="EMBL" id="CM001403">
    <property type="protein sequence ID" value="EHQ30816.1"/>
    <property type="molecule type" value="Genomic_DNA"/>
</dbReference>
<organism evidence="1 2">
    <name type="scientific">Mucilaginibacter paludis DSM 18603</name>
    <dbReference type="NCBI Taxonomy" id="714943"/>
    <lineage>
        <taxon>Bacteria</taxon>
        <taxon>Pseudomonadati</taxon>
        <taxon>Bacteroidota</taxon>
        <taxon>Sphingobacteriia</taxon>
        <taxon>Sphingobacteriales</taxon>
        <taxon>Sphingobacteriaceae</taxon>
        <taxon>Mucilaginibacter</taxon>
    </lineage>
</organism>
<keyword evidence="2" id="KW-1185">Reference proteome</keyword>
<sequence>MYNIIITFETQTKPWEMPRMSDTKRGNLPITN</sequence>
<gene>
    <name evidence="1" type="ORF">Mucpa_6767</name>
</gene>
<dbReference type="AlphaFoldDB" id="H1YEQ6"/>
<name>H1YEQ6_9SPHI</name>
<proteinExistence type="predicted"/>
<dbReference type="Proteomes" id="UP000002774">
    <property type="component" value="Chromosome"/>
</dbReference>
<dbReference type="HOGENOM" id="CLU_3390315_0_0_10"/>
<reference evidence="1" key="1">
    <citation type="submission" date="2011-09" db="EMBL/GenBank/DDBJ databases">
        <title>The permanent draft genome of Mucilaginibacter paludis DSM 18603.</title>
        <authorList>
            <consortium name="US DOE Joint Genome Institute (JGI-PGF)"/>
            <person name="Lucas S."/>
            <person name="Han J."/>
            <person name="Lapidus A."/>
            <person name="Bruce D."/>
            <person name="Goodwin L."/>
            <person name="Pitluck S."/>
            <person name="Peters L."/>
            <person name="Kyrpides N."/>
            <person name="Mavromatis K."/>
            <person name="Ivanova N."/>
            <person name="Mikhailova N."/>
            <person name="Held B."/>
            <person name="Detter J.C."/>
            <person name="Tapia R."/>
            <person name="Han C."/>
            <person name="Land M."/>
            <person name="Hauser L."/>
            <person name="Markowitz V."/>
            <person name="Cheng J.-F."/>
            <person name="Hugenholtz P."/>
            <person name="Woyke T."/>
            <person name="Wu D."/>
            <person name="Tindall B."/>
            <person name="Brambilla E."/>
            <person name="Klenk H.-P."/>
            <person name="Eisen J.A."/>
        </authorList>
    </citation>
    <scope>NUCLEOTIDE SEQUENCE [LARGE SCALE GENOMIC DNA]</scope>
    <source>
        <strain evidence="1">DSM 18603</strain>
    </source>
</reference>